<keyword evidence="3" id="KW-1185">Reference proteome</keyword>
<reference evidence="2" key="1">
    <citation type="submission" date="2022-08" db="EMBL/GenBank/DDBJ databases">
        <title>Streptomyces changanensis sp. nov., an actinomycete isolated from soil.</title>
        <authorList>
            <person name="Wu H."/>
            <person name="Han L."/>
        </authorList>
    </citation>
    <scope>NUCLEOTIDE SEQUENCE</scope>
    <source>
        <strain evidence="2">HL-66</strain>
    </source>
</reference>
<dbReference type="RefSeq" id="WP_257375489.1">
    <property type="nucleotide sequence ID" value="NZ_CP102332.1"/>
</dbReference>
<dbReference type="InterPro" id="IPR050464">
    <property type="entry name" value="Zeta_carotene_desat/Oxidored"/>
</dbReference>
<accession>A0ABY5NBG9</accession>
<proteinExistence type="predicted"/>
<dbReference type="InterPro" id="IPR002937">
    <property type="entry name" value="Amino_oxidase"/>
</dbReference>
<organism evidence="2 3">
    <name type="scientific">Streptomyces changanensis</name>
    <dbReference type="NCBI Taxonomy" id="2964669"/>
    <lineage>
        <taxon>Bacteria</taxon>
        <taxon>Bacillati</taxon>
        <taxon>Actinomycetota</taxon>
        <taxon>Actinomycetes</taxon>
        <taxon>Kitasatosporales</taxon>
        <taxon>Streptomycetaceae</taxon>
        <taxon>Streptomyces</taxon>
    </lineage>
</organism>
<dbReference type="SUPFAM" id="SSF51905">
    <property type="entry name" value="FAD/NAD(P)-binding domain"/>
    <property type="match status" value="1"/>
</dbReference>
<dbReference type="PANTHER" id="PTHR42923">
    <property type="entry name" value="PROTOPORPHYRINOGEN OXIDASE"/>
    <property type="match status" value="1"/>
</dbReference>
<sequence length="453" mass="49222">MAVTHTGDSAGDRRRVAVVGAGVSGLTAALRLDLLGYDVELIEAAGILGGRFGLDKLGDRQVMTGGKNIGRRYHTFRWFTSELGADAYESFGYNASRIKDGEVLTLDSERRGRTLRNIRRMGSARDVARMAAMAARIRADDRNRFLGSRYFSGVSRRHDHSPLSSFFGREMTDTLVRPMVIRNNGAEPDEVHPGTFGTNLAMLMDHYDQLSGGIQPVLDAFAKRVPVRLGATVEDLVVRDGRVTGLRVSEGGAPARTSDYDGVVLATPAHATAGIVRSARPALARRLSDVRYFPSTVVLVEYDRPVFGPDVRALAMDDGPCSNAGSYGMEERHIVRYTYSGREGRLTDLSPENIDRLTGETEERLVRYLGAPRAERVNLLVKHWDAAYSGYLPYHADFLAEVREGVADVPGLELAGDYIQGVSIEACARTGRAAAGRLAAHLTSPSAPARAAA</sequence>
<evidence type="ECO:0000313" key="2">
    <source>
        <dbReference type="EMBL" id="UUS33382.1"/>
    </source>
</evidence>
<dbReference type="InterPro" id="IPR036188">
    <property type="entry name" value="FAD/NAD-bd_sf"/>
</dbReference>
<name>A0ABY5NBG9_9ACTN</name>
<protein>
    <submittedName>
        <fullName evidence="2">FAD-dependent oxidoreductase</fullName>
    </submittedName>
</protein>
<dbReference type="Gene3D" id="3.50.50.60">
    <property type="entry name" value="FAD/NAD(P)-binding domain"/>
    <property type="match status" value="3"/>
</dbReference>
<evidence type="ECO:0000259" key="1">
    <source>
        <dbReference type="Pfam" id="PF01593"/>
    </source>
</evidence>
<dbReference type="Proteomes" id="UP001060150">
    <property type="component" value="Chromosome"/>
</dbReference>
<dbReference type="EMBL" id="CP102332">
    <property type="protein sequence ID" value="UUS33382.1"/>
    <property type="molecule type" value="Genomic_DNA"/>
</dbReference>
<evidence type="ECO:0000313" key="3">
    <source>
        <dbReference type="Proteomes" id="UP001060150"/>
    </source>
</evidence>
<gene>
    <name evidence="2" type="ORF">NRO40_22935</name>
</gene>
<feature type="domain" description="Amine oxidase" evidence="1">
    <location>
        <begin position="23"/>
        <end position="438"/>
    </location>
</feature>
<dbReference type="Pfam" id="PF01593">
    <property type="entry name" value="Amino_oxidase"/>
    <property type="match status" value="1"/>
</dbReference>